<protein>
    <recommendedName>
        <fullName evidence="8">HMA domain-containing protein</fullName>
    </recommendedName>
</protein>
<evidence type="ECO:0000256" key="5">
    <source>
        <dbReference type="SAM" id="MobiDB-lite"/>
    </source>
</evidence>
<reference evidence="6" key="1">
    <citation type="submission" date="2022-04" db="EMBL/GenBank/DDBJ databases">
        <title>Carnegiea gigantea Genome sequencing and assembly v2.</title>
        <authorList>
            <person name="Copetti D."/>
            <person name="Sanderson M.J."/>
            <person name="Burquez A."/>
            <person name="Wojciechowski M.F."/>
        </authorList>
    </citation>
    <scope>NUCLEOTIDE SEQUENCE</scope>
    <source>
        <strain evidence="6">SGP5-SGP5p</strain>
        <tissue evidence="6">Aerial part</tissue>
    </source>
</reference>
<evidence type="ECO:0000256" key="2">
    <source>
        <dbReference type="ARBA" id="ARBA00022723"/>
    </source>
</evidence>
<keyword evidence="2" id="KW-0479">Metal-binding</keyword>
<dbReference type="Gene3D" id="3.30.70.100">
    <property type="match status" value="1"/>
</dbReference>
<evidence type="ECO:0000256" key="4">
    <source>
        <dbReference type="ARBA" id="ARBA00024045"/>
    </source>
</evidence>
<dbReference type="PANTHER" id="PTHR45868:SF19">
    <property type="entry name" value="HEAVY METAL-ASSOCIATED ISOPRENYLATED PLANT PROTEIN 37"/>
    <property type="match status" value="1"/>
</dbReference>
<feature type="compositionally biased region" description="Low complexity" evidence="5">
    <location>
        <begin position="103"/>
        <end position="121"/>
    </location>
</feature>
<feature type="region of interest" description="Disordered" evidence="5">
    <location>
        <begin position="103"/>
        <end position="151"/>
    </location>
</feature>
<dbReference type="CDD" id="cd00371">
    <property type="entry name" value="HMA"/>
    <property type="match status" value="1"/>
</dbReference>
<dbReference type="InterPro" id="IPR006121">
    <property type="entry name" value="HMA_dom"/>
</dbReference>
<dbReference type="EMBL" id="JAKOGI010000277">
    <property type="protein sequence ID" value="KAJ8437836.1"/>
    <property type="molecule type" value="Genomic_DNA"/>
</dbReference>
<gene>
    <name evidence="6" type="ORF">Cgig2_000390</name>
</gene>
<dbReference type="OrthoDB" id="689350at2759"/>
<keyword evidence="3" id="KW-0636">Prenylation</keyword>
<keyword evidence="3" id="KW-0449">Lipoprotein</keyword>
<dbReference type="PANTHER" id="PTHR45868">
    <property type="entry name" value="HEAVY METAL-ASSOCIATED ISOPRENYLATED PLANT PROTEIN 33-RELATED"/>
    <property type="match status" value="1"/>
</dbReference>
<dbReference type="AlphaFoldDB" id="A0A9Q1QDT7"/>
<evidence type="ECO:0000256" key="1">
    <source>
        <dbReference type="ARBA" id="ARBA00022481"/>
    </source>
</evidence>
<evidence type="ECO:0008006" key="8">
    <source>
        <dbReference type="Google" id="ProtNLM"/>
    </source>
</evidence>
<feature type="region of interest" description="Disordered" evidence="5">
    <location>
        <begin position="181"/>
        <end position="228"/>
    </location>
</feature>
<evidence type="ECO:0000313" key="6">
    <source>
        <dbReference type="EMBL" id="KAJ8437836.1"/>
    </source>
</evidence>
<comment type="caution">
    <text evidence="6">The sequence shown here is derived from an EMBL/GenBank/DDBJ whole genome shotgun (WGS) entry which is preliminary data.</text>
</comment>
<dbReference type="InterPro" id="IPR036163">
    <property type="entry name" value="HMA_dom_sf"/>
</dbReference>
<keyword evidence="1" id="KW-0488">Methylation</keyword>
<feature type="compositionally biased region" description="Low complexity" evidence="5">
    <location>
        <begin position="129"/>
        <end position="143"/>
    </location>
</feature>
<accession>A0A9Q1QDT7</accession>
<comment type="similarity">
    <text evidence="4">Belongs to the HIPP family.</text>
</comment>
<dbReference type="SUPFAM" id="SSF55008">
    <property type="entry name" value="HMA, heavy metal-associated domain"/>
    <property type="match status" value="1"/>
</dbReference>
<organism evidence="6 7">
    <name type="scientific">Carnegiea gigantea</name>
    <dbReference type="NCBI Taxonomy" id="171969"/>
    <lineage>
        <taxon>Eukaryota</taxon>
        <taxon>Viridiplantae</taxon>
        <taxon>Streptophyta</taxon>
        <taxon>Embryophyta</taxon>
        <taxon>Tracheophyta</taxon>
        <taxon>Spermatophyta</taxon>
        <taxon>Magnoliopsida</taxon>
        <taxon>eudicotyledons</taxon>
        <taxon>Gunneridae</taxon>
        <taxon>Pentapetalae</taxon>
        <taxon>Caryophyllales</taxon>
        <taxon>Cactineae</taxon>
        <taxon>Cactaceae</taxon>
        <taxon>Cactoideae</taxon>
        <taxon>Echinocereeae</taxon>
        <taxon>Carnegiea</taxon>
    </lineage>
</organism>
<proteinExistence type="inferred from homology"/>
<dbReference type="GO" id="GO:0046872">
    <property type="term" value="F:metal ion binding"/>
    <property type="evidence" value="ECO:0007669"/>
    <property type="project" value="UniProtKB-KW"/>
</dbReference>
<keyword evidence="7" id="KW-1185">Reference proteome</keyword>
<sequence>MGKDEDFKLLKIQTCVLRVNIHCDGCKQQVKKLLQRIEACGLAVRCNMQANLSSYNSTVLAELGVYSVSIDAEQQKVTVSGSVDTPTLIKKLVRAGKHAELWSQNANSQKQKNNNSSDNNSPYIKDGNKQNTKGQQQQKQNNNLIKFPSLGSEEYDGFIDEEDEEGDRLRPNGFNLNLLRQQQQQQQPVNEANNGKKGNMVNGNDGKKGNPSQNLGMKGNLGGGFDKKNMGSMNTNANIPRLDRMGNDINAMMGGLCGFQGNNNPNIVGGNPSGFGGLQLQPNNGFHPPPSSSSPSMMVNMNMNGGSSFNNHHPSSSMMMNRMMGMGMGMHQQQPVPQMMYQRSPYIPPNTGYYYNYNITPYSYMEPCYGNTPLAPESSPPQVFNDENTSNSCSVM</sequence>
<evidence type="ECO:0000313" key="7">
    <source>
        <dbReference type="Proteomes" id="UP001153076"/>
    </source>
</evidence>
<evidence type="ECO:0000256" key="3">
    <source>
        <dbReference type="ARBA" id="ARBA00023289"/>
    </source>
</evidence>
<dbReference type="Proteomes" id="UP001153076">
    <property type="component" value="Unassembled WGS sequence"/>
</dbReference>
<feature type="compositionally biased region" description="Low complexity" evidence="5">
    <location>
        <begin position="181"/>
        <end position="204"/>
    </location>
</feature>
<name>A0A9Q1QDT7_9CARY</name>